<proteinExistence type="predicted"/>
<dbReference type="GO" id="GO:0003677">
    <property type="term" value="F:DNA binding"/>
    <property type="evidence" value="ECO:0007669"/>
    <property type="project" value="UniProtKB-KW"/>
</dbReference>
<dbReference type="OrthoDB" id="2593732at2759"/>
<keyword evidence="9" id="KW-1185">Reference proteome</keyword>
<dbReference type="Gene3D" id="4.10.240.10">
    <property type="entry name" value="Zn(2)-C6 fungal-type DNA-binding domain"/>
    <property type="match status" value="1"/>
</dbReference>
<evidence type="ECO:0000313" key="8">
    <source>
        <dbReference type="EMBL" id="KND90077.1"/>
    </source>
</evidence>
<dbReference type="Pfam" id="PF11951">
    <property type="entry name" value="Fungal_trans_2"/>
    <property type="match status" value="1"/>
</dbReference>
<dbReference type="GO" id="GO:0000981">
    <property type="term" value="F:DNA-binding transcription factor activity, RNA polymerase II-specific"/>
    <property type="evidence" value="ECO:0007669"/>
    <property type="project" value="InterPro"/>
</dbReference>
<evidence type="ECO:0000256" key="6">
    <source>
        <dbReference type="ARBA" id="ARBA00023242"/>
    </source>
</evidence>
<gene>
    <name evidence="8" type="ORF">TOPH_05311</name>
</gene>
<dbReference type="SMART" id="SM00066">
    <property type="entry name" value="GAL4"/>
    <property type="match status" value="1"/>
</dbReference>
<dbReference type="PROSITE" id="PS50048">
    <property type="entry name" value="ZN2_CY6_FUNGAL_2"/>
    <property type="match status" value="1"/>
</dbReference>
<dbReference type="InterPro" id="IPR052360">
    <property type="entry name" value="Transcr_Regulatory_Proteins"/>
</dbReference>
<dbReference type="InterPro" id="IPR001138">
    <property type="entry name" value="Zn2Cys6_DnaBD"/>
</dbReference>
<reference evidence="8 9" key="1">
    <citation type="journal article" date="2015" name="BMC Genomics">
        <title>The genome of the truffle-parasite Tolypocladium ophioglossoides and the evolution of antifungal peptaibiotics.</title>
        <authorList>
            <person name="Quandt C.A."/>
            <person name="Bushley K.E."/>
            <person name="Spatafora J.W."/>
        </authorList>
    </citation>
    <scope>NUCLEOTIDE SEQUENCE [LARGE SCALE GENOMIC DNA]</scope>
    <source>
        <strain evidence="8 9">CBS 100239</strain>
    </source>
</reference>
<dbReference type="CDD" id="cd12148">
    <property type="entry name" value="fungal_TF_MHR"/>
    <property type="match status" value="1"/>
</dbReference>
<keyword evidence="5" id="KW-0804">Transcription</keyword>
<keyword evidence="2" id="KW-0862">Zinc</keyword>
<evidence type="ECO:0000313" key="9">
    <source>
        <dbReference type="Proteomes" id="UP000036947"/>
    </source>
</evidence>
<dbReference type="SUPFAM" id="SSF57701">
    <property type="entry name" value="Zn2/Cys6 DNA-binding domain"/>
    <property type="match status" value="1"/>
</dbReference>
<evidence type="ECO:0000256" key="2">
    <source>
        <dbReference type="ARBA" id="ARBA00022833"/>
    </source>
</evidence>
<evidence type="ECO:0000256" key="4">
    <source>
        <dbReference type="ARBA" id="ARBA00023125"/>
    </source>
</evidence>
<comment type="caution">
    <text evidence="8">The sequence shown here is derived from an EMBL/GenBank/DDBJ whole genome shotgun (WGS) entry which is preliminary data.</text>
</comment>
<dbReference type="GO" id="GO:0008270">
    <property type="term" value="F:zinc ion binding"/>
    <property type="evidence" value="ECO:0007669"/>
    <property type="project" value="InterPro"/>
</dbReference>
<dbReference type="Pfam" id="PF00172">
    <property type="entry name" value="Zn_clus"/>
    <property type="match status" value="1"/>
</dbReference>
<dbReference type="Proteomes" id="UP000036947">
    <property type="component" value="Unassembled WGS sequence"/>
</dbReference>
<dbReference type="InterPro" id="IPR036864">
    <property type="entry name" value="Zn2-C6_fun-type_DNA-bd_sf"/>
</dbReference>
<keyword evidence="4" id="KW-0238">DNA-binding</keyword>
<sequence length="513" mass="57127">MPRKGLPKVRTGRVTCKVRKIKCDESRPECQRCKSTGRTCDGYKPPPSGSYSWSHLLRGRPRPALTPTPSADPIELRGLAFFRQVVAPVLGGPLDGSFWTHLVAQVTYSEPAARHAVLAISSLYEAFGARQLELEFAPPHDGNEFAIKHYNSAIRHIVTPHASSGSIDTVLLVCVLFICIEFLRGDAKAAISHVSHGISLLNSSKARSDIVSTFRHLAIFPYSITGDAATFPVLEDAHLPPTSGGSFEDLFQAQGSLDSLLSRSVRLVRTSEHHRLGLGPELQSLESAAWDQRRFDGDLDAWWSAFSISREGFQLPDPHEATLLTLEVRWLAAKILTSTCLSPDETIYDAHMDRFRRIVEIATQEQATRTTTSPTKSPKFTFVMGFCPVLYFVVVKCRHLKLRLAALTLMKTLPCPRETLWDAVTLHAIGTRMIEIEHGIEVTPDEIKTLQSMDESELALPEDGKRIRDSTLEAGLDVRKGDGGTRVVRRKIRFLVRSWNGSIEAMHDWVTMK</sequence>
<dbReference type="InterPro" id="IPR021858">
    <property type="entry name" value="Fun_TF"/>
</dbReference>
<dbReference type="AlphaFoldDB" id="A0A0L0N7R0"/>
<feature type="domain" description="Zn(2)-C6 fungal-type" evidence="7">
    <location>
        <begin position="16"/>
        <end position="40"/>
    </location>
</feature>
<protein>
    <submittedName>
        <fullName evidence="8">Putative transcriptional regulatory protein C15D4.02</fullName>
    </submittedName>
</protein>
<dbReference type="PANTHER" id="PTHR36206:SF16">
    <property type="entry name" value="TRANSCRIPTION FACTOR DOMAIN-CONTAINING PROTEIN-RELATED"/>
    <property type="match status" value="1"/>
</dbReference>
<dbReference type="CDD" id="cd00067">
    <property type="entry name" value="GAL4"/>
    <property type="match status" value="1"/>
</dbReference>
<keyword evidence="1" id="KW-0479">Metal-binding</keyword>
<keyword evidence="3" id="KW-0805">Transcription regulation</keyword>
<evidence type="ECO:0000256" key="1">
    <source>
        <dbReference type="ARBA" id="ARBA00022723"/>
    </source>
</evidence>
<dbReference type="STRING" id="1163406.A0A0L0N7R0"/>
<dbReference type="PANTHER" id="PTHR36206">
    <property type="entry name" value="ASPERCRYPTIN BIOSYNTHESIS CLUSTER-SPECIFIC TRANSCRIPTION REGULATOR ATNN-RELATED"/>
    <property type="match status" value="1"/>
</dbReference>
<name>A0A0L0N7R0_TOLOC</name>
<evidence type="ECO:0000256" key="5">
    <source>
        <dbReference type="ARBA" id="ARBA00023163"/>
    </source>
</evidence>
<evidence type="ECO:0000259" key="7">
    <source>
        <dbReference type="PROSITE" id="PS50048"/>
    </source>
</evidence>
<keyword evidence="6" id="KW-0539">Nucleus</keyword>
<organism evidence="8 9">
    <name type="scientific">Tolypocladium ophioglossoides (strain CBS 100239)</name>
    <name type="common">Snaketongue truffleclub</name>
    <name type="synonym">Elaphocordyceps ophioglossoides</name>
    <dbReference type="NCBI Taxonomy" id="1163406"/>
    <lineage>
        <taxon>Eukaryota</taxon>
        <taxon>Fungi</taxon>
        <taxon>Dikarya</taxon>
        <taxon>Ascomycota</taxon>
        <taxon>Pezizomycotina</taxon>
        <taxon>Sordariomycetes</taxon>
        <taxon>Hypocreomycetidae</taxon>
        <taxon>Hypocreales</taxon>
        <taxon>Ophiocordycipitaceae</taxon>
        <taxon>Tolypocladium</taxon>
    </lineage>
</organism>
<dbReference type="EMBL" id="LFRF01000015">
    <property type="protein sequence ID" value="KND90077.1"/>
    <property type="molecule type" value="Genomic_DNA"/>
</dbReference>
<accession>A0A0L0N7R0</accession>
<evidence type="ECO:0000256" key="3">
    <source>
        <dbReference type="ARBA" id="ARBA00023015"/>
    </source>
</evidence>